<reference evidence="1" key="1">
    <citation type="submission" date="2024-09" db="EMBL/GenBank/DDBJ databases">
        <authorList>
            <person name="Liu J."/>
        </authorList>
    </citation>
    <scope>NUCLEOTIDE SEQUENCE</scope>
    <source>
        <strain evidence="1">NBU2967</strain>
    </source>
</reference>
<evidence type="ECO:0000313" key="1">
    <source>
        <dbReference type="EMBL" id="MFH6604164.1"/>
    </source>
</evidence>
<keyword evidence="2" id="KW-1185">Reference proteome</keyword>
<comment type="caution">
    <text evidence="1">The sequence shown here is derived from an EMBL/GenBank/DDBJ whole genome shotgun (WGS) entry which is preliminary data.</text>
</comment>
<gene>
    <name evidence="1" type="ORF">ACEZ3G_11800</name>
</gene>
<evidence type="ECO:0000313" key="2">
    <source>
        <dbReference type="Proteomes" id="UP001595191"/>
    </source>
</evidence>
<protein>
    <submittedName>
        <fullName evidence="1">Uncharacterized protein</fullName>
    </submittedName>
</protein>
<organism evidence="1 2">
    <name type="scientific">Meishania litoralis</name>
    <dbReference type="NCBI Taxonomy" id="3434685"/>
    <lineage>
        <taxon>Bacteria</taxon>
        <taxon>Pseudomonadati</taxon>
        <taxon>Bacteroidota</taxon>
        <taxon>Flavobacteriia</taxon>
        <taxon>Flavobacteriales</taxon>
        <taxon>Flavobacteriaceae</taxon>
        <taxon>Meishania</taxon>
    </lineage>
</organism>
<accession>A0ACC7LLK9</accession>
<name>A0ACC7LLK9_9FLAO</name>
<proteinExistence type="predicted"/>
<dbReference type="Proteomes" id="UP001595191">
    <property type="component" value="Unassembled WGS sequence"/>
</dbReference>
<sequence>MKKAILFSVISFVLIACGGVKNTQKAINTGNYDSAIRKAIDNLANNKEKKSNQPYIILLEEAFEKNTTRELERIGFLEDDENPAHYETIYNTYVNLRSIQEQIKPLLPLHIYEENRDAHFSFNNYQDAILDSKDDLSEYLYDNASNLLKNATSKFDYRKAYDDFVYLEEINPGYDDVKLRIEEAHRKGLDFVKVSMVNDTDKIVPTRLEEELLNFNAYGLDDLWTTYHTNALKNVDYDYEMQVAFKEINISPERVNEKQVIKEKQIKDGYKYLYDSNGNIVKDSLGNKIKVDKFKTVRCDFYQFTQHKAAQVTGNVSYIDLRTKQQLNTYPLSSEFVFEHAYANYKGDKRALDNDLVALLDLAAVPFPNDEQMVYDAGEDIKNRIKNIILRHKFDPNRNLSSR</sequence>
<dbReference type="EMBL" id="JBHFPV010000002">
    <property type="protein sequence ID" value="MFH6604164.1"/>
    <property type="molecule type" value="Genomic_DNA"/>
</dbReference>